<comment type="caution">
    <text evidence="2">The sequence shown here is derived from an EMBL/GenBank/DDBJ whole genome shotgun (WGS) entry which is preliminary data.</text>
</comment>
<dbReference type="Proteomes" id="UP000663828">
    <property type="component" value="Unassembled WGS sequence"/>
</dbReference>
<protein>
    <submittedName>
        <fullName evidence="2">Uncharacterized protein</fullName>
    </submittedName>
</protein>
<accession>A0A814PGQ6</accession>
<gene>
    <name evidence="2" type="ORF">EDS130_LOCUS20124</name>
    <name evidence="3" type="ORF">XAT740_LOCUS58096</name>
</gene>
<evidence type="ECO:0000313" key="3">
    <source>
        <dbReference type="EMBL" id="CAF1667719.1"/>
    </source>
</evidence>
<reference evidence="2" key="1">
    <citation type="submission" date="2021-02" db="EMBL/GenBank/DDBJ databases">
        <authorList>
            <person name="Nowell W R."/>
        </authorList>
    </citation>
    <scope>NUCLEOTIDE SEQUENCE</scope>
</reference>
<keyword evidence="4" id="KW-1185">Reference proteome</keyword>
<evidence type="ECO:0000313" key="2">
    <source>
        <dbReference type="EMBL" id="CAF1103704.1"/>
    </source>
</evidence>
<name>A0A814PGQ6_ADIRI</name>
<dbReference type="Proteomes" id="UP000663852">
    <property type="component" value="Unassembled WGS sequence"/>
</dbReference>
<proteinExistence type="predicted"/>
<dbReference type="EMBL" id="CAJNOR010012449">
    <property type="protein sequence ID" value="CAF1667719.1"/>
    <property type="molecule type" value="Genomic_DNA"/>
</dbReference>
<organism evidence="2 5">
    <name type="scientific">Adineta ricciae</name>
    <name type="common">Rotifer</name>
    <dbReference type="NCBI Taxonomy" id="249248"/>
    <lineage>
        <taxon>Eukaryota</taxon>
        <taxon>Metazoa</taxon>
        <taxon>Spiralia</taxon>
        <taxon>Gnathifera</taxon>
        <taxon>Rotifera</taxon>
        <taxon>Eurotatoria</taxon>
        <taxon>Bdelloidea</taxon>
        <taxon>Adinetida</taxon>
        <taxon>Adinetidae</taxon>
        <taxon>Adineta</taxon>
    </lineage>
</organism>
<evidence type="ECO:0000256" key="1">
    <source>
        <dbReference type="SAM" id="MobiDB-lite"/>
    </source>
</evidence>
<dbReference type="AlphaFoldDB" id="A0A814PGQ6"/>
<dbReference type="EMBL" id="CAJNOJ010000098">
    <property type="protein sequence ID" value="CAF1103704.1"/>
    <property type="molecule type" value="Genomic_DNA"/>
</dbReference>
<evidence type="ECO:0000313" key="4">
    <source>
        <dbReference type="Proteomes" id="UP000663828"/>
    </source>
</evidence>
<sequence length="102" mass="11842">MDYQLNMKKPSSSPKPTNHFFHGQKQPYQEELAEHSTLSTSTTLLSTYLTADSPWKHPTTVDCLKLDDEHKRQILKFFVFCQYIIPRKPLHLILGDPQKAIT</sequence>
<feature type="region of interest" description="Disordered" evidence="1">
    <location>
        <begin position="1"/>
        <end position="22"/>
    </location>
</feature>
<evidence type="ECO:0000313" key="5">
    <source>
        <dbReference type="Proteomes" id="UP000663852"/>
    </source>
</evidence>